<dbReference type="Pfam" id="PF08282">
    <property type="entry name" value="Hydrolase_3"/>
    <property type="match status" value="1"/>
</dbReference>
<keyword evidence="8 9" id="KW-0472">Membrane</keyword>
<dbReference type="GO" id="GO:0030007">
    <property type="term" value="P:intracellular potassium ion homeostasis"/>
    <property type="evidence" value="ECO:0007669"/>
    <property type="project" value="TreeGrafter"/>
</dbReference>
<gene>
    <name evidence="11" type="ORF">COV01_01445</name>
</gene>
<dbReference type="InterPro" id="IPR036412">
    <property type="entry name" value="HAD-like_sf"/>
</dbReference>
<evidence type="ECO:0000256" key="1">
    <source>
        <dbReference type="ARBA" id="ARBA00004141"/>
    </source>
</evidence>
<dbReference type="Gene3D" id="1.20.1110.10">
    <property type="entry name" value="Calcium-transporting ATPase, transmembrane domain"/>
    <property type="match status" value="1"/>
</dbReference>
<feature type="transmembrane region" description="Helical" evidence="9">
    <location>
        <begin position="678"/>
        <end position="703"/>
    </location>
</feature>
<dbReference type="PROSITE" id="PS00154">
    <property type="entry name" value="ATPASE_E1_E2"/>
    <property type="match status" value="1"/>
</dbReference>
<protein>
    <recommendedName>
        <fullName evidence="10">Cation-transporting P-type ATPase N-terminal domain-containing protein</fullName>
    </recommendedName>
</protein>
<dbReference type="SFLD" id="SFLDF00027">
    <property type="entry name" value="p-type_atpase"/>
    <property type="match status" value="1"/>
</dbReference>
<evidence type="ECO:0000313" key="11">
    <source>
        <dbReference type="EMBL" id="PJE74373.1"/>
    </source>
</evidence>
<keyword evidence="4" id="KW-0547">Nucleotide-binding</keyword>
<dbReference type="PRINTS" id="PR00119">
    <property type="entry name" value="CATATPASE"/>
</dbReference>
<dbReference type="SUPFAM" id="SSF56784">
    <property type="entry name" value="HAD-like"/>
    <property type="match status" value="1"/>
</dbReference>
<organism evidence="11 12">
    <name type="scientific">Candidatus Taylorbacteria bacterium CG10_big_fil_rev_8_21_14_0_10_41_48</name>
    <dbReference type="NCBI Taxonomy" id="1975024"/>
    <lineage>
        <taxon>Bacteria</taxon>
        <taxon>Candidatus Tayloriibacteriota</taxon>
    </lineage>
</organism>
<feature type="transmembrane region" description="Helical" evidence="9">
    <location>
        <begin position="848"/>
        <end position="873"/>
    </location>
</feature>
<dbReference type="InterPro" id="IPR023214">
    <property type="entry name" value="HAD_sf"/>
</dbReference>
<dbReference type="SMART" id="SM00831">
    <property type="entry name" value="Cation_ATPase_N"/>
    <property type="match status" value="1"/>
</dbReference>
<sequence length="883" mass="95833">MLKVAPHSAPIEDVIRAMHVNLGVGLTEKEAREKILRFGENSIKRSTRFRMLKIVFAQLASPLVFILLIAGGATIFLEEYLDSIVISVALLVNVVVGTFQEGRASKVFEALANSQEQTATLLRDRNKVVIPAKEVVPGDIVYLEGGKAVPADLRLIEAENLSINESALTGEWIATPKEITESPVKAPINEQKNMAWKGTIVSEGFGSGIVVATGLYTQIGQIASDTEEIREQSTPLQKSVSHLARFLMIAIGVATISILVLGLSRGEPLSEMILIAIAVAVAAMPTGLPAAVTVVLAVAMESILKKGGLVKNLLAAETLGSTTVILTDKTGTLTEGKMSLAGLYTARSITAHDNSIDHTDNRELLTAAILVSDAFFEKKEEGVIVHGRPIEKAIVSAGLEAGISQIDLFAHGYERKDFLQFESKRRFSASLNTYKEERRLFFSGSPELLLDLSDHCYVAGASRKLDNDTREEFLSVQRAESAQGHRFTAVAYRLERSDRVPDDVRSNAYPKGLVFLGLLSFSDQIRPDVSKQIQDAKNAGMRVVMVTGDHPETAYSIASEVGIAKEGDTPITGRDVEDMEDDELFDAVHSNTIFSRMLPKQKLRLARVLRSRGDVVSMTGDGVNDAPALVSADIGIAVGSGTDVAKEAADLIILKNTFSTITAAIKEGRRAVDNLRKIVAYLLSTSFSEIIVIGGALAVGAPLPLLPSQILWANLIEEGLMTFPFAFEPAQRDVMTRPPNKKVHGKSASLVLTSEIRKIMIIVTAITGVILLGLFFWMRSIGTPIEEIRTVMFVALSLDSIFFALSFKNLSEPLWKINILNNKWLFGALSVSIALLMIAITFPPLKTLLSLSTLTGFEVMLLIGLGLTNLVTIEVAKHLVRKN</sequence>
<evidence type="ECO:0000256" key="2">
    <source>
        <dbReference type="ARBA" id="ARBA00005675"/>
    </source>
</evidence>
<dbReference type="InterPro" id="IPR023298">
    <property type="entry name" value="ATPase_P-typ_TM_dom_sf"/>
</dbReference>
<proteinExistence type="inferred from homology"/>
<dbReference type="Gene3D" id="2.70.150.10">
    <property type="entry name" value="Calcium-transporting ATPase, cytoplasmic transduction domain A"/>
    <property type="match status" value="1"/>
</dbReference>
<dbReference type="GO" id="GO:0005886">
    <property type="term" value="C:plasma membrane"/>
    <property type="evidence" value="ECO:0007669"/>
    <property type="project" value="TreeGrafter"/>
</dbReference>
<dbReference type="InterPro" id="IPR050510">
    <property type="entry name" value="Cation_transp_ATPase_P-type"/>
</dbReference>
<keyword evidence="3 9" id="KW-0812">Transmembrane</keyword>
<dbReference type="GO" id="GO:0016887">
    <property type="term" value="F:ATP hydrolysis activity"/>
    <property type="evidence" value="ECO:0007669"/>
    <property type="project" value="InterPro"/>
</dbReference>
<feature type="transmembrane region" description="Helical" evidence="9">
    <location>
        <begin position="83"/>
        <end position="99"/>
    </location>
</feature>
<evidence type="ECO:0000256" key="3">
    <source>
        <dbReference type="ARBA" id="ARBA00022692"/>
    </source>
</evidence>
<accession>A0A2M8LCN7</accession>
<comment type="subcellular location">
    <subcellularLocation>
        <location evidence="1">Membrane</location>
        <topology evidence="1">Multi-pass membrane protein</topology>
    </subcellularLocation>
</comment>
<dbReference type="GO" id="GO:1990573">
    <property type="term" value="P:potassium ion import across plasma membrane"/>
    <property type="evidence" value="ECO:0007669"/>
    <property type="project" value="TreeGrafter"/>
</dbReference>
<feature type="domain" description="Cation-transporting P-type ATPase N-terminal" evidence="10">
    <location>
        <begin position="5"/>
        <end position="79"/>
    </location>
</feature>
<dbReference type="NCBIfam" id="TIGR01494">
    <property type="entry name" value="ATPase_P-type"/>
    <property type="match status" value="2"/>
</dbReference>
<keyword evidence="5" id="KW-0067">ATP-binding</keyword>
<reference evidence="12" key="1">
    <citation type="submission" date="2017-09" db="EMBL/GenBank/DDBJ databases">
        <title>Depth-based differentiation of microbial function through sediment-hosted aquifers and enrichment of novel symbionts in the deep terrestrial subsurface.</title>
        <authorList>
            <person name="Probst A.J."/>
            <person name="Ladd B."/>
            <person name="Jarett J.K."/>
            <person name="Geller-Mcgrath D.E."/>
            <person name="Sieber C.M.K."/>
            <person name="Emerson J.B."/>
            <person name="Anantharaman K."/>
            <person name="Thomas B.C."/>
            <person name="Malmstrom R."/>
            <person name="Stieglmeier M."/>
            <person name="Klingl A."/>
            <person name="Woyke T."/>
            <person name="Ryan C.M."/>
            <person name="Banfield J.F."/>
        </authorList>
    </citation>
    <scope>NUCLEOTIDE SEQUENCE [LARGE SCALE GENOMIC DNA]</scope>
</reference>
<dbReference type="Gene3D" id="3.40.1110.10">
    <property type="entry name" value="Calcium-transporting ATPase, cytoplasmic domain N"/>
    <property type="match status" value="1"/>
</dbReference>
<dbReference type="SUPFAM" id="SSF81660">
    <property type="entry name" value="Metal cation-transporting ATPase, ATP-binding domain N"/>
    <property type="match status" value="1"/>
</dbReference>
<dbReference type="SUPFAM" id="SSF81665">
    <property type="entry name" value="Calcium ATPase, transmembrane domain M"/>
    <property type="match status" value="1"/>
</dbReference>
<comment type="similarity">
    <text evidence="2">Belongs to the cation transport ATPase (P-type) (TC 3.A.3) family. Type IIA subfamily.</text>
</comment>
<dbReference type="Pfam" id="PF13246">
    <property type="entry name" value="Cation_ATPase"/>
    <property type="match status" value="1"/>
</dbReference>
<evidence type="ECO:0000256" key="8">
    <source>
        <dbReference type="ARBA" id="ARBA00023136"/>
    </source>
</evidence>
<feature type="transmembrane region" description="Helical" evidence="9">
    <location>
        <begin position="273"/>
        <end position="299"/>
    </location>
</feature>
<evidence type="ECO:0000256" key="4">
    <source>
        <dbReference type="ARBA" id="ARBA00022741"/>
    </source>
</evidence>
<feature type="transmembrane region" description="Helical" evidence="9">
    <location>
        <begin position="823"/>
        <end position="842"/>
    </location>
</feature>
<dbReference type="GO" id="GO:0005524">
    <property type="term" value="F:ATP binding"/>
    <property type="evidence" value="ECO:0007669"/>
    <property type="project" value="UniProtKB-KW"/>
</dbReference>
<dbReference type="InterPro" id="IPR044492">
    <property type="entry name" value="P_typ_ATPase_HD_dom"/>
</dbReference>
<dbReference type="GO" id="GO:1902600">
    <property type="term" value="P:proton transmembrane transport"/>
    <property type="evidence" value="ECO:0007669"/>
    <property type="project" value="TreeGrafter"/>
</dbReference>
<dbReference type="SFLD" id="SFLDS00003">
    <property type="entry name" value="Haloacid_Dehalogenase"/>
    <property type="match status" value="1"/>
</dbReference>
<dbReference type="Proteomes" id="UP000228700">
    <property type="component" value="Unassembled WGS sequence"/>
</dbReference>
<dbReference type="SUPFAM" id="SSF81653">
    <property type="entry name" value="Calcium ATPase, transduction domain A"/>
    <property type="match status" value="1"/>
</dbReference>
<feature type="transmembrane region" description="Helical" evidence="9">
    <location>
        <begin position="759"/>
        <end position="778"/>
    </location>
</feature>
<keyword evidence="7 9" id="KW-1133">Transmembrane helix</keyword>
<evidence type="ECO:0000256" key="5">
    <source>
        <dbReference type="ARBA" id="ARBA00022840"/>
    </source>
</evidence>
<dbReference type="InterPro" id="IPR018303">
    <property type="entry name" value="ATPase_P-typ_P_site"/>
</dbReference>
<feature type="transmembrane region" description="Helical" evidence="9">
    <location>
        <begin position="709"/>
        <end position="727"/>
    </location>
</feature>
<dbReference type="Pfam" id="PF00690">
    <property type="entry name" value="Cation_ATPase_N"/>
    <property type="match status" value="1"/>
</dbReference>
<evidence type="ECO:0000259" key="10">
    <source>
        <dbReference type="SMART" id="SM00831"/>
    </source>
</evidence>
<dbReference type="Pfam" id="PF00689">
    <property type="entry name" value="Cation_ATPase_C"/>
    <property type="match status" value="1"/>
</dbReference>
<dbReference type="Pfam" id="PF00122">
    <property type="entry name" value="E1-E2_ATPase"/>
    <property type="match status" value="1"/>
</dbReference>
<feature type="transmembrane region" description="Helical" evidence="9">
    <location>
        <begin position="54"/>
        <end position="77"/>
    </location>
</feature>
<dbReference type="InterPro" id="IPR023299">
    <property type="entry name" value="ATPase_P-typ_cyto_dom_N"/>
</dbReference>
<dbReference type="GO" id="GO:0036376">
    <property type="term" value="P:sodium ion export across plasma membrane"/>
    <property type="evidence" value="ECO:0007669"/>
    <property type="project" value="TreeGrafter"/>
</dbReference>
<dbReference type="PANTHER" id="PTHR43294:SF20">
    <property type="entry name" value="P-TYPE ATPASE"/>
    <property type="match status" value="1"/>
</dbReference>
<name>A0A2M8LCN7_9BACT</name>
<feature type="transmembrane region" description="Helical" evidence="9">
    <location>
        <begin position="790"/>
        <end position="811"/>
    </location>
</feature>
<evidence type="ECO:0000256" key="6">
    <source>
        <dbReference type="ARBA" id="ARBA00022967"/>
    </source>
</evidence>
<dbReference type="AlphaFoldDB" id="A0A2M8LCN7"/>
<dbReference type="InterPro" id="IPR059000">
    <property type="entry name" value="ATPase_P-type_domA"/>
</dbReference>
<dbReference type="InterPro" id="IPR001757">
    <property type="entry name" value="P_typ_ATPase"/>
</dbReference>
<evidence type="ECO:0000256" key="9">
    <source>
        <dbReference type="SAM" id="Phobius"/>
    </source>
</evidence>
<keyword evidence="6" id="KW-1278">Translocase</keyword>
<dbReference type="InterPro" id="IPR008250">
    <property type="entry name" value="ATPase_P-typ_transduc_dom_A_sf"/>
</dbReference>
<dbReference type="InterPro" id="IPR004014">
    <property type="entry name" value="ATPase_P-typ_cation-transptr_N"/>
</dbReference>
<dbReference type="PANTHER" id="PTHR43294">
    <property type="entry name" value="SODIUM/POTASSIUM-TRANSPORTING ATPASE SUBUNIT ALPHA"/>
    <property type="match status" value="1"/>
</dbReference>
<dbReference type="InterPro" id="IPR006068">
    <property type="entry name" value="ATPase_P-typ_cation-transptr_C"/>
</dbReference>
<dbReference type="GO" id="GO:0005391">
    <property type="term" value="F:P-type sodium:potassium-exchanging transporter activity"/>
    <property type="evidence" value="ECO:0007669"/>
    <property type="project" value="TreeGrafter"/>
</dbReference>
<dbReference type="GO" id="GO:0006883">
    <property type="term" value="P:intracellular sodium ion homeostasis"/>
    <property type="evidence" value="ECO:0007669"/>
    <property type="project" value="TreeGrafter"/>
</dbReference>
<comment type="caution">
    <text evidence="11">The sequence shown here is derived from an EMBL/GenBank/DDBJ whole genome shotgun (WGS) entry which is preliminary data.</text>
</comment>
<dbReference type="EMBL" id="PFEQ01000006">
    <property type="protein sequence ID" value="PJE74373.1"/>
    <property type="molecule type" value="Genomic_DNA"/>
</dbReference>
<evidence type="ECO:0000313" key="12">
    <source>
        <dbReference type="Proteomes" id="UP000228700"/>
    </source>
</evidence>
<evidence type="ECO:0000256" key="7">
    <source>
        <dbReference type="ARBA" id="ARBA00022989"/>
    </source>
</evidence>
<dbReference type="SFLD" id="SFLDG00002">
    <property type="entry name" value="C1.7:_P-type_atpase_like"/>
    <property type="match status" value="1"/>
</dbReference>
<feature type="transmembrane region" description="Helical" evidence="9">
    <location>
        <begin position="243"/>
        <end position="261"/>
    </location>
</feature>
<dbReference type="Gene3D" id="3.40.50.1000">
    <property type="entry name" value="HAD superfamily/HAD-like"/>
    <property type="match status" value="1"/>
</dbReference>